<evidence type="ECO:0000313" key="10">
    <source>
        <dbReference type="Proteomes" id="UP000248405"/>
    </source>
</evidence>
<protein>
    <submittedName>
        <fullName evidence="9">Cytochrome P450</fullName>
    </submittedName>
</protein>
<keyword evidence="8" id="KW-0812">Transmembrane</keyword>
<dbReference type="InterPro" id="IPR036396">
    <property type="entry name" value="Cyt_P450_sf"/>
</dbReference>
<dbReference type="PRINTS" id="PR00385">
    <property type="entry name" value="P450"/>
</dbReference>
<feature type="transmembrane region" description="Helical" evidence="8">
    <location>
        <begin position="33"/>
        <end position="57"/>
    </location>
</feature>
<evidence type="ECO:0000256" key="6">
    <source>
        <dbReference type="ARBA" id="ARBA00023033"/>
    </source>
</evidence>
<dbReference type="RefSeq" id="XP_025559363.1">
    <property type="nucleotide sequence ID" value="XM_025709639.1"/>
</dbReference>
<dbReference type="InterPro" id="IPR001128">
    <property type="entry name" value="Cyt_P450"/>
</dbReference>
<evidence type="ECO:0000313" key="9">
    <source>
        <dbReference type="EMBL" id="PYH65569.1"/>
    </source>
</evidence>
<keyword evidence="4" id="KW-0560">Oxidoreductase</keyword>
<evidence type="ECO:0000256" key="3">
    <source>
        <dbReference type="ARBA" id="ARBA00022723"/>
    </source>
</evidence>
<dbReference type="GO" id="GO:0005506">
    <property type="term" value="F:iron ion binding"/>
    <property type="evidence" value="ECO:0007669"/>
    <property type="project" value="InterPro"/>
</dbReference>
<keyword evidence="3 7" id="KW-0479">Metal-binding</keyword>
<keyword evidence="10" id="KW-1185">Reference proteome</keyword>
<evidence type="ECO:0000256" key="5">
    <source>
        <dbReference type="ARBA" id="ARBA00023004"/>
    </source>
</evidence>
<dbReference type="GO" id="GO:0004497">
    <property type="term" value="F:monooxygenase activity"/>
    <property type="evidence" value="ECO:0007669"/>
    <property type="project" value="UniProtKB-KW"/>
</dbReference>
<feature type="transmembrane region" description="Helical" evidence="8">
    <location>
        <begin position="63"/>
        <end position="85"/>
    </location>
</feature>
<accession>A0A319AZ80</accession>
<keyword evidence="6" id="KW-0503">Monooxygenase</keyword>
<dbReference type="PANTHER" id="PTHR24305">
    <property type="entry name" value="CYTOCHROME P450"/>
    <property type="match status" value="1"/>
</dbReference>
<dbReference type="Proteomes" id="UP000248405">
    <property type="component" value="Unassembled WGS sequence"/>
</dbReference>
<dbReference type="OrthoDB" id="6692864at2759"/>
<dbReference type="InterPro" id="IPR050121">
    <property type="entry name" value="Cytochrome_P450_monoxygenase"/>
</dbReference>
<dbReference type="CDD" id="cd11061">
    <property type="entry name" value="CYP67-like"/>
    <property type="match status" value="1"/>
</dbReference>
<gene>
    <name evidence="9" type="ORF">BO88DRAFT_437725</name>
</gene>
<dbReference type="PRINTS" id="PR00465">
    <property type="entry name" value="EP450IV"/>
</dbReference>
<comment type="cofactor">
    <cofactor evidence="1 7">
        <name>heme</name>
        <dbReference type="ChEBI" id="CHEBI:30413"/>
    </cofactor>
</comment>
<proteinExistence type="inferred from homology"/>
<keyword evidence="7" id="KW-0349">Heme</keyword>
<feature type="binding site" description="axial binding residue" evidence="7">
    <location>
        <position position="493"/>
    </location>
    <ligand>
        <name>heme</name>
        <dbReference type="ChEBI" id="CHEBI:30413"/>
    </ligand>
    <ligandPart>
        <name>Fe</name>
        <dbReference type="ChEBI" id="CHEBI:18248"/>
    </ligandPart>
</feature>
<dbReference type="Gene3D" id="1.10.630.10">
    <property type="entry name" value="Cytochrome P450"/>
    <property type="match status" value="1"/>
</dbReference>
<dbReference type="InterPro" id="IPR002403">
    <property type="entry name" value="Cyt_P450_E_grp-IV"/>
</dbReference>
<evidence type="ECO:0000256" key="4">
    <source>
        <dbReference type="ARBA" id="ARBA00023002"/>
    </source>
</evidence>
<dbReference type="GO" id="GO:0016705">
    <property type="term" value="F:oxidoreductase activity, acting on paired donors, with incorporation or reduction of molecular oxygen"/>
    <property type="evidence" value="ECO:0007669"/>
    <property type="project" value="InterPro"/>
</dbReference>
<evidence type="ECO:0000256" key="1">
    <source>
        <dbReference type="ARBA" id="ARBA00001971"/>
    </source>
</evidence>
<evidence type="ECO:0000256" key="7">
    <source>
        <dbReference type="PIRSR" id="PIRSR602403-1"/>
    </source>
</evidence>
<keyword evidence="8" id="KW-0472">Membrane</keyword>
<dbReference type="SUPFAM" id="SSF48264">
    <property type="entry name" value="Cytochrome P450"/>
    <property type="match status" value="1"/>
</dbReference>
<dbReference type="Pfam" id="PF00067">
    <property type="entry name" value="p450"/>
    <property type="match status" value="1"/>
</dbReference>
<dbReference type="AlphaFoldDB" id="A0A319AZ80"/>
<name>A0A319AZ80_ASPVC</name>
<organism evidence="9 10">
    <name type="scientific">Aspergillus vadensis (strain CBS 113365 / IMI 142717 / IBT 24658)</name>
    <dbReference type="NCBI Taxonomy" id="1448311"/>
    <lineage>
        <taxon>Eukaryota</taxon>
        <taxon>Fungi</taxon>
        <taxon>Dikarya</taxon>
        <taxon>Ascomycota</taxon>
        <taxon>Pezizomycotina</taxon>
        <taxon>Eurotiomycetes</taxon>
        <taxon>Eurotiomycetidae</taxon>
        <taxon>Eurotiales</taxon>
        <taxon>Aspergillaceae</taxon>
        <taxon>Aspergillus</taxon>
        <taxon>Aspergillus subgen. Circumdati</taxon>
    </lineage>
</organism>
<evidence type="ECO:0000256" key="8">
    <source>
        <dbReference type="SAM" id="Phobius"/>
    </source>
</evidence>
<evidence type="ECO:0000256" key="2">
    <source>
        <dbReference type="ARBA" id="ARBA00010617"/>
    </source>
</evidence>
<sequence length="553" mass="62087">MTPPLLPTALISAILGITAHLTYFIHADLEKHVVFLANCLIFWSLLGLLALFILGYIEISQWIGLAILTFHSSLLASIAIYRYFFHALGGFPGPRLARITALWDFRNTVMDAKWYLKVKELHGVYGDVVRISISLSLCFSCEPREISINNPSAIKDIYGVGTTCVKGPFYDLHYPHRSLQMARDKVFHSKRRRLWDRGFTSKALAGYEPYLLEHCKNIVQVIESRSSQAQETTALIDGFAWDSMGIFAFGKSFNMLHGEPPKMLQMMRKMGRGASALLSSIWLVIFMRGMVGVRSFTDRWLEWCAQCVEERSRVETDRRDLFSYLIEESSSEGDQSIGGVDGDLVRDSELAITAGSDTAASTLNALFYLLARHPKKLRQLQEEIDSAVPAGEELCHAALVKKPYLEGCINESLRLCPAVLSGLQRETGPEGLRTAGVYIPPGMIVSVPTYTVQRDPRNFPRPDEFIPERWSTQPELVIHKEALNAFSSGTYSCAGKAFAMMEMRLLVSTIVKHFDIEFPPGEGQEPLDRLGGTGPLDCFTTHIPQYRLLFTKR</sequence>
<dbReference type="GeneID" id="37214231"/>
<reference evidence="9" key="1">
    <citation type="submission" date="2016-12" db="EMBL/GenBank/DDBJ databases">
        <title>The genomes of Aspergillus section Nigri reveals drivers in fungal speciation.</title>
        <authorList>
            <consortium name="DOE Joint Genome Institute"/>
            <person name="Vesth T.C."/>
            <person name="Nybo J."/>
            <person name="Theobald S."/>
            <person name="Brandl J."/>
            <person name="Frisvad J.C."/>
            <person name="Nielsen K.F."/>
            <person name="Lyhne E.K."/>
            <person name="Kogle M.E."/>
            <person name="Kuo A."/>
            <person name="Riley R."/>
            <person name="Clum A."/>
            <person name="Nolan M."/>
            <person name="Lipzen A."/>
            <person name="Salamov A."/>
            <person name="Henrissat B."/>
            <person name="Wiebenga A."/>
            <person name="De Vries R.P."/>
            <person name="Grigoriev I.V."/>
            <person name="Mortensen U.H."/>
            <person name="Andersen M.R."/>
            <person name="Baker S.E."/>
        </authorList>
    </citation>
    <scope>NUCLEOTIDE SEQUENCE [LARGE SCALE GENOMIC DNA]</scope>
    <source>
        <strain evidence="9">CBS 113365</strain>
    </source>
</reference>
<dbReference type="EMBL" id="KZ821637">
    <property type="protein sequence ID" value="PYH65569.1"/>
    <property type="molecule type" value="Genomic_DNA"/>
</dbReference>
<dbReference type="PANTHER" id="PTHR24305:SF187">
    <property type="entry name" value="P450, PUTATIVE (EUROFUNG)-RELATED"/>
    <property type="match status" value="1"/>
</dbReference>
<dbReference type="GO" id="GO:0020037">
    <property type="term" value="F:heme binding"/>
    <property type="evidence" value="ECO:0007669"/>
    <property type="project" value="InterPro"/>
</dbReference>
<keyword evidence="8" id="KW-1133">Transmembrane helix</keyword>
<keyword evidence="5 7" id="KW-0408">Iron</keyword>
<comment type="similarity">
    <text evidence="2">Belongs to the cytochrome P450 family.</text>
</comment>
<feature type="transmembrane region" description="Helical" evidence="8">
    <location>
        <begin position="6"/>
        <end position="26"/>
    </location>
</feature>
<feature type="transmembrane region" description="Helical" evidence="8">
    <location>
        <begin position="273"/>
        <end position="291"/>
    </location>
</feature>